<protein>
    <submittedName>
        <fullName evidence="1">Uncharacterized protein</fullName>
    </submittedName>
</protein>
<dbReference type="EMBL" id="JFAX01000025">
    <property type="protein sequence ID" value="EXI65279.1"/>
    <property type="molecule type" value="Genomic_DNA"/>
</dbReference>
<keyword evidence="2" id="KW-1185">Reference proteome</keyword>
<name>A0A011PG82_9PROT</name>
<dbReference type="STRING" id="1454001.AW08_03327"/>
<reference evidence="1" key="1">
    <citation type="submission" date="2014-02" db="EMBL/GenBank/DDBJ databases">
        <title>Expanding our view of genomic diversity in Candidatus Accumulibacter clades.</title>
        <authorList>
            <person name="Skennerton C.T."/>
            <person name="Barr J.J."/>
            <person name="Slater F.R."/>
            <person name="Bond P.L."/>
            <person name="Tyson G.W."/>
        </authorList>
    </citation>
    <scope>NUCLEOTIDE SEQUENCE [LARGE SCALE GENOMIC DNA]</scope>
</reference>
<proteinExistence type="predicted"/>
<evidence type="ECO:0000313" key="1">
    <source>
        <dbReference type="EMBL" id="EXI65279.1"/>
    </source>
</evidence>
<sequence length="86" mass="8987">MRRRNGTASLLGQEIEILMREREALLQVVGATAALIASLDSRDLPSTSVRAADLAASAINALSDESLRDALAVAHARIDDACAVTG</sequence>
<comment type="caution">
    <text evidence="1">The sequence shown here is derived from an EMBL/GenBank/DDBJ whole genome shotgun (WGS) entry which is preliminary data.</text>
</comment>
<evidence type="ECO:0000313" key="2">
    <source>
        <dbReference type="Proteomes" id="UP000020218"/>
    </source>
</evidence>
<accession>A0A011PG82</accession>
<dbReference type="PATRIC" id="fig|1454001.3.peg.3373"/>
<dbReference type="Proteomes" id="UP000020218">
    <property type="component" value="Unassembled WGS sequence"/>
</dbReference>
<gene>
    <name evidence="1" type="ORF">AW08_03327</name>
</gene>
<organism evidence="1 2">
    <name type="scientific">Candidatus Accumulibacter adjunctus</name>
    <dbReference type="NCBI Taxonomy" id="1454001"/>
    <lineage>
        <taxon>Bacteria</taxon>
        <taxon>Pseudomonadati</taxon>
        <taxon>Pseudomonadota</taxon>
        <taxon>Betaproteobacteria</taxon>
        <taxon>Candidatus Accumulibacter</taxon>
    </lineage>
</organism>
<dbReference type="AlphaFoldDB" id="A0A011PG82"/>